<evidence type="ECO:0000313" key="3">
    <source>
        <dbReference type="Proteomes" id="UP001168821"/>
    </source>
</evidence>
<dbReference type="Proteomes" id="UP001168821">
    <property type="component" value="Unassembled WGS sequence"/>
</dbReference>
<gene>
    <name evidence="2" type="ORF">Zmor_024406</name>
</gene>
<feature type="region of interest" description="Disordered" evidence="1">
    <location>
        <begin position="1"/>
        <end position="23"/>
    </location>
</feature>
<feature type="compositionally biased region" description="Basic and acidic residues" evidence="1">
    <location>
        <begin position="10"/>
        <end position="23"/>
    </location>
</feature>
<dbReference type="SUPFAM" id="SSF56219">
    <property type="entry name" value="DNase I-like"/>
    <property type="match status" value="1"/>
</dbReference>
<keyword evidence="3" id="KW-1185">Reference proteome</keyword>
<proteinExistence type="predicted"/>
<organism evidence="2 3">
    <name type="scientific">Zophobas morio</name>
    <dbReference type="NCBI Taxonomy" id="2755281"/>
    <lineage>
        <taxon>Eukaryota</taxon>
        <taxon>Metazoa</taxon>
        <taxon>Ecdysozoa</taxon>
        <taxon>Arthropoda</taxon>
        <taxon>Hexapoda</taxon>
        <taxon>Insecta</taxon>
        <taxon>Pterygota</taxon>
        <taxon>Neoptera</taxon>
        <taxon>Endopterygota</taxon>
        <taxon>Coleoptera</taxon>
        <taxon>Polyphaga</taxon>
        <taxon>Cucujiformia</taxon>
        <taxon>Tenebrionidae</taxon>
        <taxon>Zophobas</taxon>
    </lineage>
</organism>
<dbReference type="InterPro" id="IPR036691">
    <property type="entry name" value="Endo/exonu/phosph_ase_sf"/>
</dbReference>
<name>A0AA38M8Q8_9CUCU</name>
<protein>
    <recommendedName>
        <fullName evidence="4">Endonuclease/exonuclease/phosphatase domain-containing protein</fullName>
    </recommendedName>
</protein>
<dbReference type="AlphaFoldDB" id="A0AA38M8Q8"/>
<sequence length="101" mass="11692">MRKNGRKQGKGKDANREIGKREAGTKLGEKGVKLLFWNVQGLRKKDKKFSGYVGKLDVVGLVETWVQRENWEKLEETLPQEYVWECRGRQSKKKKGEQAGE</sequence>
<accession>A0AA38M8Q8</accession>
<dbReference type="Gene3D" id="3.60.10.10">
    <property type="entry name" value="Endonuclease/exonuclease/phosphatase"/>
    <property type="match status" value="1"/>
</dbReference>
<reference evidence="2" key="1">
    <citation type="journal article" date="2023" name="G3 (Bethesda)">
        <title>Whole genome assemblies of Zophobas morio and Tenebrio molitor.</title>
        <authorList>
            <person name="Kaur S."/>
            <person name="Stinson S.A."/>
            <person name="diCenzo G.C."/>
        </authorList>
    </citation>
    <scope>NUCLEOTIDE SEQUENCE</scope>
    <source>
        <strain evidence="2">QUZm001</strain>
    </source>
</reference>
<comment type="caution">
    <text evidence="2">The sequence shown here is derived from an EMBL/GenBank/DDBJ whole genome shotgun (WGS) entry which is preliminary data.</text>
</comment>
<evidence type="ECO:0008006" key="4">
    <source>
        <dbReference type="Google" id="ProtNLM"/>
    </source>
</evidence>
<evidence type="ECO:0000313" key="2">
    <source>
        <dbReference type="EMBL" id="KAJ3646837.1"/>
    </source>
</evidence>
<dbReference type="EMBL" id="JALNTZ010000007">
    <property type="protein sequence ID" value="KAJ3646837.1"/>
    <property type="molecule type" value="Genomic_DNA"/>
</dbReference>
<evidence type="ECO:0000256" key="1">
    <source>
        <dbReference type="SAM" id="MobiDB-lite"/>
    </source>
</evidence>